<dbReference type="EMBL" id="LAZR01027249">
    <property type="protein sequence ID" value="KKL66308.1"/>
    <property type="molecule type" value="Genomic_DNA"/>
</dbReference>
<name>A0A0F9DWU7_9ZZZZ</name>
<proteinExistence type="predicted"/>
<reference evidence="1" key="1">
    <citation type="journal article" date="2015" name="Nature">
        <title>Complex archaea that bridge the gap between prokaryotes and eukaryotes.</title>
        <authorList>
            <person name="Spang A."/>
            <person name="Saw J.H."/>
            <person name="Jorgensen S.L."/>
            <person name="Zaremba-Niedzwiedzka K."/>
            <person name="Martijn J."/>
            <person name="Lind A.E."/>
            <person name="van Eijk R."/>
            <person name="Schleper C."/>
            <person name="Guy L."/>
            <person name="Ettema T.J."/>
        </authorList>
    </citation>
    <scope>NUCLEOTIDE SEQUENCE</scope>
</reference>
<gene>
    <name evidence="1" type="ORF">LCGC14_2146280</name>
</gene>
<comment type="caution">
    <text evidence="1">The sequence shown here is derived from an EMBL/GenBank/DDBJ whole genome shotgun (WGS) entry which is preliminary data.</text>
</comment>
<sequence length="116" mass="12506">MTHTPGPYTAQGVDIVAQRPDGSDLPLCLATVYKPIHYGDQRDQQAQDDNVRLFAAAPETAAERDRLKAINAELLGALKRLCDQVEAQPEESAVLVPTGAVRRGRAAIDKAEPSSQ</sequence>
<organism evidence="1">
    <name type="scientific">marine sediment metagenome</name>
    <dbReference type="NCBI Taxonomy" id="412755"/>
    <lineage>
        <taxon>unclassified sequences</taxon>
        <taxon>metagenomes</taxon>
        <taxon>ecological metagenomes</taxon>
    </lineage>
</organism>
<evidence type="ECO:0000313" key="1">
    <source>
        <dbReference type="EMBL" id="KKL66308.1"/>
    </source>
</evidence>
<accession>A0A0F9DWU7</accession>
<dbReference type="AlphaFoldDB" id="A0A0F9DWU7"/>
<protein>
    <submittedName>
        <fullName evidence="1">Uncharacterized protein</fullName>
    </submittedName>
</protein>